<dbReference type="EMBL" id="PUJU01000041">
    <property type="protein sequence ID" value="NHB89318.1"/>
    <property type="molecule type" value="Genomic_DNA"/>
</dbReference>
<keyword evidence="6" id="KW-1185">Reference proteome</keyword>
<dbReference type="InterPro" id="IPR003593">
    <property type="entry name" value="AAA+_ATPase"/>
</dbReference>
<keyword evidence="1" id="KW-0813">Transport</keyword>
<dbReference type="PROSITE" id="PS00211">
    <property type="entry name" value="ABC_TRANSPORTER_1"/>
    <property type="match status" value="1"/>
</dbReference>
<dbReference type="GO" id="GO:0005524">
    <property type="term" value="F:ATP binding"/>
    <property type="evidence" value="ECO:0007669"/>
    <property type="project" value="UniProtKB-KW"/>
</dbReference>
<dbReference type="PANTHER" id="PTHR42711">
    <property type="entry name" value="ABC TRANSPORTER ATP-BINDING PROTEIN"/>
    <property type="match status" value="1"/>
</dbReference>
<dbReference type="Proteomes" id="UP000697802">
    <property type="component" value="Unassembled WGS sequence"/>
</dbReference>
<dbReference type="InterPro" id="IPR003439">
    <property type="entry name" value="ABC_transporter-like_ATP-bd"/>
</dbReference>
<dbReference type="InterPro" id="IPR017871">
    <property type="entry name" value="ABC_transporter-like_CS"/>
</dbReference>
<keyword evidence="3 5" id="KW-0067">ATP-binding</keyword>
<comment type="caution">
    <text evidence="5">The sequence shown here is derived from an EMBL/GenBank/DDBJ whole genome shotgun (WGS) entry which is preliminary data.</text>
</comment>
<evidence type="ECO:0000313" key="6">
    <source>
        <dbReference type="Proteomes" id="UP000697802"/>
    </source>
</evidence>
<dbReference type="PANTHER" id="PTHR42711:SF4">
    <property type="entry name" value="ABC TRANSPORTER RELATED"/>
    <property type="match status" value="1"/>
</dbReference>
<feature type="domain" description="ABC transporter" evidence="4">
    <location>
        <begin position="22"/>
        <end position="255"/>
    </location>
</feature>
<dbReference type="InterPro" id="IPR050763">
    <property type="entry name" value="ABC_transporter_ATP-binding"/>
</dbReference>
<gene>
    <name evidence="5" type="ORF">C5471_17110</name>
</gene>
<evidence type="ECO:0000313" key="5">
    <source>
        <dbReference type="EMBL" id="NHB89318.1"/>
    </source>
</evidence>
<evidence type="ECO:0000256" key="3">
    <source>
        <dbReference type="ARBA" id="ARBA00022840"/>
    </source>
</evidence>
<evidence type="ECO:0000259" key="4">
    <source>
        <dbReference type="PROSITE" id="PS50893"/>
    </source>
</evidence>
<dbReference type="PROSITE" id="PS50893">
    <property type="entry name" value="ABC_TRANSPORTER_2"/>
    <property type="match status" value="1"/>
</dbReference>
<organism evidence="5 6">
    <name type="scientific">Photorhabdus tasmaniensis</name>
    <dbReference type="NCBI Taxonomy" id="1004159"/>
    <lineage>
        <taxon>Bacteria</taxon>
        <taxon>Pseudomonadati</taxon>
        <taxon>Pseudomonadota</taxon>
        <taxon>Gammaproteobacteria</taxon>
        <taxon>Enterobacterales</taxon>
        <taxon>Morganellaceae</taxon>
        <taxon>Photorhabdus</taxon>
    </lineage>
</organism>
<dbReference type="RefSeq" id="WP_133816433.1">
    <property type="nucleotide sequence ID" value="NZ_CAWPIF010000041.1"/>
</dbReference>
<dbReference type="Gene3D" id="3.40.50.300">
    <property type="entry name" value="P-loop containing nucleotide triphosphate hydrolases"/>
    <property type="match status" value="1"/>
</dbReference>
<proteinExistence type="predicted"/>
<dbReference type="Pfam" id="PF00005">
    <property type="entry name" value="ABC_tran"/>
    <property type="match status" value="1"/>
</dbReference>
<dbReference type="SMART" id="SM00382">
    <property type="entry name" value="AAA"/>
    <property type="match status" value="1"/>
</dbReference>
<reference evidence="5 6" key="1">
    <citation type="submission" date="2018-02" db="EMBL/GenBank/DDBJ databases">
        <authorList>
            <person name="Machado R.A."/>
        </authorList>
    </citation>
    <scope>NUCLEOTIDE SEQUENCE [LARGE SCALE GENOMIC DNA]</scope>
    <source>
        <strain evidence="5 6">T327</strain>
    </source>
</reference>
<evidence type="ECO:0000256" key="1">
    <source>
        <dbReference type="ARBA" id="ARBA00022448"/>
    </source>
</evidence>
<dbReference type="SUPFAM" id="SSF52540">
    <property type="entry name" value="P-loop containing nucleoside triphosphate hydrolases"/>
    <property type="match status" value="1"/>
</dbReference>
<keyword evidence="2" id="KW-0547">Nucleotide-binding</keyword>
<name>A0ABX0GM66_9GAMM</name>
<protein>
    <submittedName>
        <fullName evidence="5">Multidrug ABC transporter ATP-binding protein</fullName>
    </submittedName>
</protein>
<dbReference type="InterPro" id="IPR027417">
    <property type="entry name" value="P-loop_NTPase"/>
</dbReference>
<evidence type="ECO:0000256" key="2">
    <source>
        <dbReference type="ARBA" id="ARBA00022741"/>
    </source>
</evidence>
<sequence length="325" mass="36788">MIKVENLSKKFSYYEKDEGLTSSIRNLFKRKKLIKTAVNNITFEIKKGEIASFLGPNGAGKSTALKILCGILSPSSGHVDVEGHKPFDREESFKKKISIVMGQKSQLWWDLPALDSFNLNRVIYNIPQGEFKSRLERLTGLLNVEAVLKVQLRRLSLGERMKMELIGALLHNPSVLLLDEPTIGLDIQTQDAVRKFIKTYNRESGCTVLLTSHYMGDVVSLCERSLVINKGRLVFDGLTNDIKREIEDHKSIIITTHDKIPNSTTISNLVKDIEKIEAGYEIKVSPDDIQHLIAELFNKISVKDLKIVEPPIEDAIRRLYDRTSI</sequence>
<accession>A0ABX0GM66</accession>